<dbReference type="SUPFAM" id="SSF82171">
    <property type="entry name" value="DPP6 N-terminal domain-like"/>
    <property type="match status" value="1"/>
</dbReference>
<dbReference type="InterPro" id="IPR002469">
    <property type="entry name" value="Peptidase_S9B_N"/>
</dbReference>
<dbReference type="Pfam" id="PF00326">
    <property type="entry name" value="Peptidase_S9"/>
    <property type="match status" value="1"/>
</dbReference>
<dbReference type="PANTHER" id="PTHR11731">
    <property type="entry name" value="PROTEASE FAMILY S9B,C DIPEPTIDYL-PEPTIDASE IV-RELATED"/>
    <property type="match status" value="1"/>
</dbReference>
<dbReference type="InterPro" id="IPR029058">
    <property type="entry name" value="AB_hydrolase_fold"/>
</dbReference>
<proteinExistence type="predicted"/>
<dbReference type="GO" id="GO:0008239">
    <property type="term" value="F:dipeptidyl-peptidase activity"/>
    <property type="evidence" value="ECO:0007669"/>
    <property type="project" value="TreeGrafter"/>
</dbReference>
<feature type="domain" description="Dipeptidylpeptidase IV N-terminal" evidence="2">
    <location>
        <begin position="155"/>
        <end position="522"/>
    </location>
</feature>
<evidence type="ECO:0000259" key="1">
    <source>
        <dbReference type="Pfam" id="PF00326"/>
    </source>
</evidence>
<name>A0AAV7KGM0_9METZ</name>
<dbReference type="GO" id="GO:0006508">
    <property type="term" value="P:proteolysis"/>
    <property type="evidence" value="ECO:0007669"/>
    <property type="project" value="InterPro"/>
</dbReference>
<sequence>MSDNNTSSELDADPLFSPFKQIRHTLMSTFAALAPVSPAINGFVFDSANNLYYFGSPSLGAPESILKLDLSFTDMNNVSAVQILDPSCAASVVRDLTPEQELLFERKRISPKPSGIDSFEIEHDIFLMTAGSNLIIGTPSISGTSLSTNELSLTHAVNAKLCPSCPRLIAFVRDSNLHLFHLSTNQEFKVSSIPPDEVAAGVSAGMASFLVQEDMDRYEGFWWRPAALTTKEPQSYSLLYEVIDDHEVNIKPLYNPINCSVEQQRYPIPGAPISKCDLLVADFSLAEESPGGAVSISLKRRRLSHPLWELIPGGGPGYLVRTGWVPTGESVWVQVINRSQDELQLIEIPLSSFRTAEEWETSSIESNSNLKLLFREKSEYWINSNDLFSILPSTDCFEFIIASSATYFQHLYHVTVPSTLPKEPQSSPCGVYMLQDLTSMCQVTQLTKGKWIVDKENLWIDHKNKLVYYMACSVTPLEQQLHVSSYGSYQTHKVLSESGYFTECDAMDSSCRFAVLTSSNLSTCPEIKLCRINSSPTVSEVELVTLKILHKSAPYPPTFSIPQIHTFKNSKGVDIYCMHSVPRNSEPDKKYPLLVYVYGGPMFRLVTNKFCAGLLRTQIYGDQGFSVLITDNTGSADRGLKFEGEIQHKLGQIEVSDQVEAIEYIDRTAKNIDMSKISIHGWSYGGYLSFLCLAQRPDIFRIAVCGGTVQDWNIYESAYTEKFMGTPFSNPEGYEKGCCEYYVSGLPQESGRLFFLHGQMDENVHFTHVEKLIASIVKAGAPYQLNIFPVERHGVRSFPSRLQMNTSLIAFMKDGLKI</sequence>
<evidence type="ECO:0000313" key="3">
    <source>
        <dbReference type="EMBL" id="KAI6660045.1"/>
    </source>
</evidence>
<dbReference type="PANTHER" id="PTHR11731:SF193">
    <property type="entry name" value="DIPEPTIDYL PEPTIDASE 9"/>
    <property type="match status" value="1"/>
</dbReference>
<dbReference type="EMBL" id="JAKMXF010000044">
    <property type="protein sequence ID" value="KAI6660045.1"/>
    <property type="molecule type" value="Genomic_DNA"/>
</dbReference>
<evidence type="ECO:0000313" key="4">
    <source>
        <dbReference type="Proteomes" id="UP001165289"/>
    </source>
</evidence>
<gene>
    <name evidence="3" type="ORF">LOD99_14386</name>
</gene>
<keyword evidence="4" id="KW-1185">Reference proteome</keyword>
<dbReference type="Pfam" id="PF00930">
    <property type="entry name" value="DPPIV_N"/>
    <property type="match status" value="1"/>
</dbReference>
<dbReference type="SUPFAM" id="SSF53474">
    <property type="entry name" value="alpha/beta-Hydrolases"/>
    <property type="match status" value="1"/>
</dbReference>
<evidence type="ECO:0000259" key="2">
    <source>
        <dbReference type="Pfam" id="PF00930"/>
    </source>
</evidence>
<organism evidence="3 4">
    <name type="scientific">Oopsacas minuta</name>
    <dbReference type="NCBI Taxonomy" id="111878"/>
    <lineage>
        <taxon>Eukaryota</taxon>
        <taxon>Metazoa</taxon>
        <taxon>Porifera</taxon>
        <taxon>Hexactinellida</taxon>
        <taxon>Hexasterophora</taxon>
        <taxon>Lyssacinosida</taxon>
        <taxon>Leucopsacidae</taxon>
        <taxon>Oopsacas</taxon>
    </lineage>
</organism>
<reference evidence="3 4" key="1">
    <citation type="journal article" date="2023" name="BMC Biol.">
        <title>The compact genome of the sponge Oopsacas minuta (Hexactinellida) is lacking key metazoan core genes.</title>
        <authorList>
            <person name="Santini S."/>
            <person name="Schenkelaars Q."/>
            <person name="Jourda C."/>
            <person name="Duchesne M."/>
            <person name="Belahbib H."/>
            <person name="Rocher C."/>
            <person name="Selva M."/>
            <person name="Riesgo A."/>
            <person name="Vervoort M."/>
            <person name="Leys S.P."/>
            <person name="Kodjabachian L."/>
            <person name="Le Bivic A."/>
            <person name="Borchiellini C."/>
            <person name="Claverie J.M."/>
            <person name="Renard E."/>
        </authorList>
    </citation>
    <scope>NUCLEOTIDE SEQUENCE [LARGE SCALE GENOMIC DNA]</scope>
    <source>
        <strain evidence="3">SPO-2</strain>
    </source>
</reference>
<protein>
    <submittedName>
        <fullName evidence="3">Dipeptidyl peptidase 9-like isoform X2</fullName>
    </submittedName>
</protein>
<feature type="domain" description="Peptidase S9 prolyl oligopeptidase catalytic" evidence="1">
    <location>
        <begin position="616"/>
        <end position="816"/>
    </location>
</feature>
<comment type="caution">
    <text evidence="3">The sequence shown here is derived from an EMBL/GenBank/DDBJ whole genome shotgun (WGS) entry which is preliminary data.</text>
</comment>
<dbReference type="AlphaFoldDB" id="A0AAV7KGM0"/>
<dbReference type="InterPro" id="IPR001375">
    <property type="entry name" value="Peptidase_S9_cat"/>
</dbReference>
<dbReference type="Proteomes" id="UP001165289">
    <property type="component" value="Unassembled WGS sequence"/>
</dbReference>
<dbReference type="GO" id="GO:0008236">
    <property type="term" value="F:serine-type peptidase activity"/>
    <property type="evidence" value="ECO:0007669"/>
    <property type="project" value="InterPro"/>
</dbReference>
<dbReference type="Gene3D" id="2.140.10.30">
    <property type="entry name" value="Dipeptidylpeptidase IV, N-terminal domain"/>
    <property type="match status" value="1"/>
</dbReference>
<dbReference type="Gene3D" id="3.40.50.1820">
    <property type="entry name" value="alpha/beta hydrolase"/>
    <property type="match status" value="1"/>
</dbReference>
<dbReference type="InterPro" id="IPR050278">
    <property type="entry name" value="Serine_Prot_S9B/DPPIV"/>
</dbReference>
<accession>A0AAV7KGM0</accession>